<dbReference type="InterPro" id="IPR048634">
    <property type="entry name" value="SecD_SecF_C"/>
</dbReference>
<evidence type="ECO:0000313" key="13">
    <source>
        <dbReference type="Proteomes" id="UP001183629"/>
    </source>
</evidence>
<dbReference type="HAMAP" id="MF_01463_B">
    <property type="entry name" value="SecD_B"/>
    <property type="match status" value="1"/>
</dbReference>
<name>A0AAE3ZVW4_9ACTN</name>
<dbReference type="PANTHER" id="PTHR30081">
    <property type="entry name" value="PROTEIN-EXPORT MEMBRANE PROTEIN SEC"/>
    <property type="match status" value="1"/>
</dbReference>
<accession>A0AAE3ZVW4</accession>
<evidence type="ECO:0000256" key="2">
    <source>
        <dbReference type="ARBA" id="ARBA00022448"/>
    </source>
</evidence>
<evidence type="ECO:0000256" key="9">
    <source>
        <dbReference type="HAMAP-Rule" id="MF_01463"/>
    </source>
</evidence>
<dbReference type="InterPro" id="IPR022813">
    <property type="entry name" value="SecD/SecF_arch_bac"/>
</dbReference>
<sequence length="656" mass="67302">MAPPQGQMRPGRQLAVLGLIFVVLFLMVFFVGVPGKSSFTERLEPKLGLDLIGGTRVTYTATTMDGADPPAEQLEEARQIIESRVNALGVSEAEVVIEGNRNIVISLAGENRDDLKQVGDAAQLRFRKVLKAADGSGVAPAVTETPTPGASPSPGASGAPSPGASGAPAAGQSPGAAVTSSPSASGGAGGGTGGQGGGAAATATPTPAPSGAASATPTPAASGSAAPAPVSTDVAAIRAEVQKKVGEAAWAAASGLQGVADLTTDPTLATTLAPFGTLDPETEVRALEPAMQFNVPQISCAMLDARPAGSIVDPNSQAVACEAGAKYLLDVAKVLGTDVEGASGVLDQQTGDWVVSLDFTGEGQEKWTALTREAYNNEGGTCDQTALGDGSRCRVAVVLDNEVISSPEIQAVLTGDSQITGSFNSASANELASKLRYGALPLTFEADEAQNVSATLGAEQLRAGLLAAGLGMLLVAIYAFFYYRLLGTVIFLSLILSALLTYGALVVLGRQIGFTLTLAGIAGFIVSLGVAADSFIIYFERLKDEIREGRSPRSAVGRAWTRARRTIISANAISLMAAVVLYIVSVGQVKGFAFALGLATLLDLIVVFLFRHPVMTMFARTRAFLSPRVSGLGRVLKEKPAATDTVKPRSSRVKEA</sequence>
<dbReference type="InterPro" id="IPR055344">
    <property type="entry name" value="SecD_SecF_C_bact"/>
</dbReference>
<dbReference type="GO" id="GO:0043952">
    <property type="term" value="P:protein transport by the Sec complex"/>
    <property type="evidence" value="ECO:0007669"/>
    <property type="project" value="UniProtKB-UniRule"/>
</dbReference>
<feature type="domain" description="SSD" evidence="11">
    <location>
        <begin position="486"/>
        <end position="617"/>
    </location>
</feature>
<reference evidence="12 13" key="1">
    <citation type="submission" date="2023-07" db="EMBL/GenBank/DDBJ databases">
        <title>Sequencing the genomes of 1000 actinobacteria strains.</title>
        <authorList>
            <person name="Klenk H.-P."/>
        </authorList>
    </citation>
    <scope>NUCLEOTIDE SEQUENCE [LARGE SCALE GENOMIC DNA]</scope>
    <source>
        <strain evidence="12 13">DSM 44711</strain>
    </source>
</reference>
<keyword evidence="13" id="KW-1185">Reference proteome</keyword>
<dbReference type="GO" id="GO:0006605">
    <property type="term" value="P:protein targeting"/>
    <property type="evidence" value="ECO:0007669"/>
    <property type="project" value="UniProtKB-UniRule"/>
</dbReference>
<keyword evidence="6 9" id="KW-1133">Transmembrane helix</keyword>
<feature type="compositionally biased region" description="Low complexity" evidence="10">
    <location>
        <begin position="148"/>
        <end position="185"/>
    </location>
</feature>
<feature type="compositionally biased region" description="Gly residues" evidence="10">
    <location>
        <begin position="186"/>
        <end position="199"/>
    </location>
</feature>
<dbReference type="Gene3D" id="3.30.1360.200">
    <property type="match status" value="1"/>
</dbReference>
<evidence type="ECO:0000256" key="10">
    <source>
        <dbReference type="SAM" id="MobiDB-lite"/>
    </source>
</evidence>
<keyword evidence="5 9" id="KW-0653">Protein transport</keyword>
<dbReference type="InterPro" id="IPR000731">
    <property type="entry name" value="SSD"/>
</dbReference>
<evidence type="ECO:0000256" key="6">
    <source>
        <dbReference type="ARBA" id="ARBA00022989"/>
    </source>
</evidence>
<keyword evidence="8 9" id="KW-0472">Membrane</keyword>
<dbReference type="PROSITE" id="PS50156">
    <property type="entry name" value="SSD"/>
    <property type="match status" value="1"/>
</dbReference>
<feature type="transmembrane region" description="Helical" evidence="9">
    <location>
        <begin position="463"/>
        <end position="482"/>
    </location>
</feature>
<gene>
    <name evidence="9" type="primary">secD</name>
    <name evidence="12" type="ORF">J2S44_006010</name>
</gene>
<feature type="transmembrane region" description="Helical" evidence="9">
    <location>
        <begin position="14"/>
        <end position="33"/>
    </location>
</feature>
<protein>
    <recommendedName>
        <fullName evidence="9">Protein translocase subunit SecD</fullName>
    </recommendedName>
</protein>
<evidence type="ECO:0000256" key="3">
    <source>
        <dbReference type="ARBA" id="ARBA00022475"/>
    </source>
</evidence>
<comment type="function">
    <text evidence="9">Part of the Sec protein translocase complex. Interacts with the SecYEG preprotein conducting channel. SecDF uses the proton motive force (PMF) to complete protein translocation after the ATP-dependent function of SecA.</text>
</comment>
<feature type="transmembrane region" description="Helical" evidence="9">
    <location>
        <begin position="514"/>
        <end position="539"/>
    </location>
</feature>
<organism evidence="12 13">
    <name type="scientific">Catenuloplanes niger</name>
    <dbReference type="NCBI Taxonomy" id="587534"/>
    <lineage>
        <taxon>Bacteria</taxon>
        <taxon>Bacillati</taxon>
        <taxon>Actinomycetota</taxon>
        <taxon>Actinomycetes</taxon>
        <taxon>Micromonosporales</taxon>
        <taxon>Micromonosporaceae</taxon>
        <taxon>Catenuloplanes</taxon>
    </lineage>
</organism>
<dbReference type="Proteomes" id="UP001183629">
    <property type="component" value="Unassembled WGS sequence"/>
</dbReference>
<keyword evidence="7 9" id="KW-0811">Translocation</keyword>
<evidence type="ECO:0000259" key="11">
    <source>
        <dbReference type="PROSITE" id="PS50156"/>
    </source>
</evidence>
<evidence type="ECO:0000256" key="5">
    <source>
        <dbReference type="ARBA" id="ARBA00022927"/>
    </source>
</evidence>
<dbReference type="InterPro" id="IPR054384">
    <property type="entry name" value="SecDF_P1_head"/>
</dbReference>
<comment type="similarity">
    <text evidence="9">Belongs to the SecD/SecF family. SecD subfamily.</text>
</comment>
<dbReference type="EMBL" id="JAVDYC010000001">
    <property type="protein sequence ID" value="MDR7325760.1"/>
    <property type="molecule type" value="Genomic_DNA"/>
</dbReference>
<evidence type="ECO:0000256" key="7">
    <source>
        <dbReference type="ARBA" id="ARBA00023010"/>
    </source>
</evidence>
<dbReference type="RefSeq" id="WP_310420742.1">
    <property type="nucleotide sequence ID" value="NZ_JAVDYC010000001.1"/>
</dbReference>
<comment type="caution">
    <text evidence="12">The sequence shown here is derived from an EMBL/GenBank/DDBJ whole genome shotgun (WGS) entry which is preliminary data.</text>
</comment>
<dbReference type="InterPro" id="IPR048631">
    <property type="entry name" value="SecD_1st"/>
</dbReference>
<dbReference type="GO" id="GO:0065002">
    <property type="term" value="P:intracellular protein transmembrane transport"/>
    <property type="evidence" value="ECO:0007669"/>
    <property type="project" value="UniProtKB-UniRule"/>
</dbReference>
<feature type="transmembrane region" description="Helical" evidence="9">
    <location>
        <begin position="489"/>
        <end position="508"/>
    </location>
</feature>
<evidence type="ECO:0000313" key="12">
    <source>
        <dbReference type="EMBL" id="MDR7325760.1"/>
    </source>
</evidence>
<dbReference type="NCBIfam" id="TIGR00916">
    <property type="entry name" value="2A0604s01"/>
    <property type="match status" value="1"/>
</dbReference>
<dbReference type="Pfam" id="PF02355">
    <property type="entry name" value="SecD_SecF_C"/>
    <property type="match status" value="1"/>
</dbReference>
<keyword evidence="3 9" id="KW-1003">Cell membrane</keyword>
<evidence type="ECO:0000256" key="1">
    <source>
        <dbReference type="ARBA" id="ARBA00004651"/>
    </source>
</evidence>
<feature type="region of interest" description="Disordered" evidence="10">
    <location>
        <begin position="135"/>
        <end position="227"/>
    </location>
</feature>
<dbReference type="AlphaFoldDB" id="A0AAE3ZVW4"/>
<dbReference type="GO" id="GO:0015450">
    <property type="term" value="F:protein-transporting ATPase activity"/>
    <property type="evidence" value="ECO:0007669"/>
    <property type="project" value="InterPro"/>
</dbReference>
<evidence type="ECO:0000256" key="4">
    <source>
        <dbReference type="ARBA" id="ARBA00022692"/>
    </source>
</evidence>
<keyword evidence="4 9" id="KW-0812">Transmembrane</keyword>
<comment type="subunit">
    <text evidence="9">Forms a complex with SecF. Part of the essential Sec protein translocation apparatus which comprises SecA, SecYEG and auxiliary proteins SecDF. Other proteins may also be involved.</text>
</comment>
<evidence type="ECO:0000256" key="8">
    <source>
        <dbReference type="ARBA" id="ARBA00023136"/>
    </source>
</evidence>
<dbReference type="InterPro" id="IPR005791">
    <property type="entry name" value="SecD"/>
</dbReference>
<dbReference type="Pfam" id="PF22599">
    <property type="entry name" value="SecDF_P1_head"/>
    <property type="match status" value="1"/>
</dbReference>
<dbReference type="NCBIfam" id="TIGR01129">
    <property type="entry name" value="secD"/>
    <property type="match status" value="1"/>
</dbReference>
<feature type="compositionally biased region" description="Low complexity" evidence="10">
    <location>
        <begin position="200"/>
        <end position="227"/>
    </location>
</feature>
<proteinExistence type="inferred from homology"/>
<dbReference type="SUPFAM" id="SSF82866">
    <property type="entry name" value="Multidrug efflux transporter AcrB transmembrane domain"/>
    <property type="match status" value="1"/>
</dbReference>
<dbReference type="PANTHER" id="PTHR30081:SF1">
    <property type="entry name" value="PROTEIN TRANSLOCASE SUBUNIT SECD"/>
    <property type="match status" value="1"/>
</dbReference>
<feature type="transmembrane region" description="Helical" evidence="9">
    <location>
        <begin position="591"/>
        <end position="610"/>
    </location>
</feature>
<feature type="transmembrane region" description="Helical" evidence="9">
    <location>
        <begin position="567"/>
        <end position="585"/>
    </location>
</feature>
<dbReference type="Gene3D" id="3.30.70.3220">
    <property type="match status" value="1"/>
</dbReference>
<dbReference type="GO" id="GO:0005886">
    <property type="term" value="C:plasma membrane"/>
    <property type="evidence" value="ECO:0007669"/>
    <property type="project" value="UniProtKB-SubCell"/>
</dbReference>
<dbReference type="Pfam" id="PF21760">
    <property type="entry name" value="SecD_1st"/>
    <property type="match status" value="1"/>
</dbReference>
<comment type="subcellular location">
    <subcellularLocation>
        <location evidence="1 9">Cell membrane</location>
        <topology evidence="1 9">Multi-pass membrane protein</topology>
    </subcellularLocation>
</comment>
<keyword evidence="2 9" id="KW-0813">Transport</keyword>